<dbReference type="AlphaFoldDB" id="A0A556MGR5"/>
<dbReference type="RefSeq" id="WP_144334592.1">
    <property type="nucleotide sequence ID" value="NZ_VLPL01000012.1"/>
</dbReference>
<reference evidence="1 2" key="1">
    <citation type="submission" date="2019-07" db="EMBL/GenBank/DDBJ databases">
        <authorList>
            <person name="Huq M.A."/>
        </authorList>
    </citation>
    <scope>NUCLEOTIDE SEQUENCE [LARGE SCALE GENOMIC DNA]</scope>
    <source>
        <strain evidence="1 2">MAH-3</strain>
    </source>
</reference>
<name>A0A556MGR5_9FLAO</name>
<evidence type="ECO:0000313" key="2">
    <source>
        <dbReference type="Proteomes" id="UP000316008"/>
    </source>
</evidence>
<organism evidence="1 2">
    <name type="scientific">Fluviicola chungangensis</name>
    <dbReference type="NCBI Taxonomy" id="2597671"/>
    <lineage>
        <taxon>Bacteria</taxon>
        <taxon>Pseudomonadati</taxon>
        <taxon>Bacteroidota</taxon>
        <taxon>Flavobacteriia</taxon>
        <taxon>Flavobacteriales</taxon>
        <taxon>Crocinitomicaceae</taxon>
        <taxon>Fluviicola</taxon>
    </lineage>
</organism>
<dbReference type="OrthoDB" id="1467472at2"/>
<evidence type="ECO:0000313" key="1">
    <source>
        <dbReference type="EMBL" id="TSJ39053.1"/>
    </source>
</evidence>
<protein>
    <submittedName>
        <fullName evidence="1">Uncharacterized protein</fullName>
    </submittedName>
</protein>
<accession>A0A556MGR5</accession>
<sequence>MAQVSIGHIEAAIEKVDSLDDNALDRLSEAQTTAQPVLLGYIMSAAQEYQNEGLESLLIYYFTVVLEAYSLAGLHPKTVTDEQIDAFEEPYFQLLDEYFENEDESILEEFSDQPDLVKFMAMEIGMEDAEGVTLDDETATQLFIVILAMISLLSRSLD</sequence>
<dbReference type="EMBL" id="VLPL01000012">
    <property type="protein sequence ID" value="TSJ39053.1"/>
    <property type="molecule type" value="Genomic_DNA"/>
</dbReference>
<proteinExistence type="predicted"/>
<gene>
    <name evidence="1" type="ORF">FO442_17930</name>
</gene>
<comment type="caution">
    <text evidence="1">The sequence shown here is derived from an EMBL/GenBank/DDBJ whole genome shotgun (WGS) entry which is preliminary data.</text>
</comment>
<keyword evidence="2" id="KW-1185">Reference proteome</keyword>
<dbReference type="Proteomes" id="UP000316008">
    <property type="component" value="Unassembled WGS sequence"/>
</dbReference>